<dbReference type="EMBL" id="QRUY01000025">
    <property type="protein sequence ID" value="RGS05906.1"/>
    <property type="molecule type" value="Genomic_DNA"/>
</dbReference>
<dbReference type="RefSeq" id="WP_117673021.1">
    <property type="nucleotide sequence ID" value="NZ_CABOGR010000017.1"/>
</dbReference>
<dbReference type="InterPro" id="IPR027417">
    <property type="entry name" value="P-loop_NTPase"/>
</dbReference>
<dbReference type="Proteomes" id="UP000283485">
    <property type="component" value="Unassembled WGS sequence"/>
</dbReference>
<proteinExistence type="predicted"/>
<dbReference type="EMBL" id="QSTF01000035">
    <property type="protein sequence ID" value="RGM37495.1"/>
    <property type="molecule type" value="Genomic_DNA"/>
</dbReference>
<evidence type="ECO:0000313" key="8">
    <source>
        <dbReference type="Proteomes" id="UP000260862"/>
    </source>
</evidence>
<evidence type="ECO:0000313" key="3">
    <source>
        <dbReference type="EMBL" id="RGM37495.1"/>
    </source>
</evidence>
<dbReference type="EMBL" id="QRHQ01000003">
    <property type="protein sequence ID" value="RHF92700.1"/>
    <property type="molecule type" value="Genomic_DNA"/>
</dbReference>
<dbReference type="CDD" id="cd00267">
    <property type="entry name" value="ABC_ATPase"/>
    <property type="match status" value="1"/>
</dbReference>
<evidence type="ECO:0000313" key="9">
    <source>
        <dbReference type="Proteomes" id="UP000283485"/>
    </source>
</evidence>
<dbReference type="Proteomes" id="UP000260862">
    <property type="component" value="Unassembled WGS sequence"/>
</dbReference>
<evidence type="ECO:0000313" key="5">
    <source>
        <dbReference type="EMBL" id="RHF92700.1"/>
    </source>
</evidence>
<keyword evidence="2" id="KW-0067">ATP-binding</keyword>
<evidence type="ECO:0000313" key="10">
    <source>
        <dbReference type="Proteomes" id="UP000285109"/>
    </source>
</evidence>
<name>A0A3E4MYK5_9BACT</name>
<dbReference type="PANTHER" id="PTHR40396:SF1">
    <property type="entry name" value="ATPASE AAA-TYPE CORE DOMAIN-CONTAINING PROTEIN"/>
    <property type="match status" value="1"/>
</dbReference>
<evidence type="ECO:0000259" key="1">
    <source>
        <dbReference type="Pfam" id="PF13304"/>
    </source>
</evidence>
<keyword evidence="2" id="KW-0547">Nucleotide-binding</keyword>
<dbReference type="GO" id="GO:0005524">
    <property type="term" value="F:ATP binding"/>
    <property type="evidence" value="ECO:0007669"/>
    <property type="project" value="UniProtKB-KW"/>
</dbReference>
<dbReference type="Proteomes" id="UP000285109">
    <property type="component" value="Unassembled WGS sequence"/>
</dbReference>
<evidence type="ECO:0000313" key="11">
    <source>
        <dbReference type="Proteomes" id="UP000285750"/>
    </source>
</evidence>
<dbReference type="Proteomes" id="UP000260780">
    <property type="component" value="Unassembled WGS sequence"/>
</dbReference>
<evidence type="ECO:0000313" key="7">
    <source>
        <dbReference type="Proteomes" id="UP000260780"/>
    </source>
</evidence>
<reference evidence="7 8" key="1">
    <citation type="submission" date="2018-08" db="EMBL/GenBank/DDBJ databases">
        <title>A genome reference for cultivated species of the human gut microbiota.</title>
        <authorList>
            <person name="Zou Y."/>
            <person name="Xue W."/>
            <person name="Luo G."/>
        </authorList>
    </citation>
    <scope>NUCLEOTIDE SEQUENCE [LARGE SCALE GENOMIC DNA]</scope>
    <source>
        <strain evidence="4 11">AF24-16AC</strain>
        <strain evidence="6 10">AF31-28B-AC</strain>
        <strain evidence="5 9">AM23-23</strain>
        <strain evidence="3 7">OM08-14</strain>
        <strain evidence="2 8">TF10-3AC</strain>
    </source>
</reference>
<dbReference type="InterPro" id="IPR003959">
    <property type="entry name" value="ATPase_AAA_core"/>
</dbReference>
<comment type="caution">
    <text evidence="2">The sequence shown here is derived from an EMBL/GenBank/DDBJ whole genome shotgun (WGS) entry which is preliminary data.</text>
</comment>
<evidence type="ECO:0000313" key="4">
    <source>
        <dbReference type="EMBL" id="RGS05906.1"/>
    </source>
</evidence>
<dbReference type="EMBL" id="QSQT01000017">
    <property type="protein sequence ID" value="RGK54783.1"/>
    <property type="molecule type" value="Genomic_DNA"/>
</dbReference>
<dbReference type="SUPFAM" id="SSF52540">
    <property type="entry name" value="P-loop containing nucleoside triphosphate hydrolases"/>
    <property type="match status" value="1"/>
</dbReference>
<protein>
    <submittedName>
        <fullName evidence="2">ATP-binding protein</fullName>
    </submittedName>
</protein>
<dbReference type="Pfam" id="PF13304">
    <property type="entry name" value="AAA_21"/>
    <property type="match status" value="1"/>
</dbReference>
<keyword evidence="8" id="KW-1185">Reference proteome</keyword>
<dbReference type="EMBL" id="QRQK01000028">
    <property type="protein sequence ID" value="RHM94239.1"/>
    <property type="molecule type" value="Genomic_DNA"/>
</dbReference>
<dbReference type="Proteomes" id="UP000285750">
    <property type="component" value="Unassembled WGS sequence"/>
</dbReference>
<gene>
    <name evidence="5" type="ORF">DW653_02800</name>
    <name evidence="4" type="ORF">DWY14_11125</name>
    <name evidence="6" type="ORF">DWZ34_13015</name>
    <name evidence="3" type="ORF">DXC17_11925</name>
    <name evidence="2" type="ORF">DXD04_09875</name>
</gene>
<accession>A0A3E4MYK5</accession>
<dbReference type="AlphaFoldDB" id="A0A3E4MYK5"/>
<sequence length="440" mass="50304">MILRVTIENLYSFMEETEISFVAGKSTLHSEQVSRAEKRDDISVLKAGIIYGANASGKSNIIKSVSMIQKIALSGIPKKYVEPFKLTATNNRPSKVELEFKVGKKFFAYGAEFTIRGIVEEWLYEITSRADREIFTRKVTAEGNEFTFGTVNGDTETLQLLKFISQSTPITDSFLSEYIKRNGKGLPLINDVYGWMKESLKIIFPDSRYEGISIRAEKDKDFAVATKSLLEYFNTGIVDIRRIKVSKEDVDLPKELISELLSEAEPNKNFVIASPTDSTIYFFETDSDGITVIYKQNAIHRTENNDEIPFEMSEESDGSIRLLDFIPMLIDLRLNESVYLVDEIDRSMHPMLSKKLLEYYFKHLSNERDTQLIFSTHESNLLDLDLIRADEVWFVEKGHEGASHLTSLAEYKPREDIRKGYLQGRYGAIPFFAPVSSLKW</sequence>
<feature type="domain" description="ATPase AAA-type core" evidence="1">
    <location>
        <begin position="49"/>
        <end position="383"/>
    </location>
</feature>
<dbReference type="Gene3D" id="3.40.50.300">
    <property type="entry name" value="P-loop containing nucleotide triphosphate hydrolases"/>
    <property type="match status" value="1"/>
</dbReference>
<evidence type="ECO:0000313" key="2">
    <source>
        <dbReference type="EMBL" id="RGK54783.1"/>
    </source>
</evidence>
<organism evidence="2 8">
    <name type="scientific">Phocaeicola plebeius</name>
    <dbReference type="NCBI Taxonomy" id="310297"/>
    <lineage>
        <taxon>Bacteria</taxon>
        <taxon>Pseudomonadati</taxon>
        <taxon>Bacteroidota</taxon>
        <taxon>Bacteroidia</taxon>
        <taxon>Bacteroidales</taxon>
        <taxon>Bacteroidaceae</taxon>
        <taxon>Phocaeicola</taxon>
    </lineage>
</organism>
<dbReference type="GO" id="GO:0016887">
    <property type="term" value="F:ATP hydrolysis activity"/>
    <property type="evidence" value="ECO:0007669"/>
    <property type="project" value="InterPro"/>
</dbReference>
<dbReference type="PANTHER" id="PTHR40396">
    <property type="entry name" value="ATPASE-LIKE PROTEIN"/>
    <property type="match status" value="1"/>
</dbReference>
<evidence type="ECO:0000313" key="6">
    <source>
        <dbReference type="EMBL" id="RHM94239.1"/>
    </source>
</evidence>